<evidence type="ECO:0000256" key="1">
    <source>
        <dbReference type="SAM" id="Phobius"/>
    </source>
</evidence>
<evidence type="ECO:0000313" key="3">
    <source>
        <dbReference type="Proteomes" id="UP000263833"/>
    </source>
</evidence>
<protein>
    <recommendedName>
        <fullName evidence="4">DUF2306 domain-containing protein</fullName>
    </recommendedName>
</protein>
<dbReference type="Proteomes" id="UP000263833">
    <property type="component" value="Unassembled WGS sequence"/>
</dbReference>
<keyword evidence="1" id="KW-0812">Transmembrane</keyword>
<feature type="transmembrane region" description="Helical" evidence="1">
    <location>
        <begin position="42"/>
        <end position="63"/>
    </location>
</feature>
<reference evidence="3" key="1">
    <citation type="submission" date="2018-08" db="EMBL/GenBank/DDBJ databases">
        <authorList>
            <person name="Kim S.-J."/>
            <person name="Jung G.-Y."/>
        </authorList>
    </citation>
    <scope>NUCLEOTIDE SEQUENCE [LARGE SCALE GENOMIC DNA]</scope>
    <source>
        <strain evidence="3">GY_G</strain>
    </source>
</reference>
<feature type="transmembrane region" description="Helical" evidence="1">
    <location>
        <begin position="100"/>
        <end position="121"/>
    </location>
</feature>
<proteinExistence type="predicted"/>
<sequence length="234" mass="25487">MPTDILFPPLLVAHIAMGAAALVSGLVAMASRKGATGLHERAGQIYFGTMIGMAASAVLLTSWEPDRLSMTAGIWTIYLVLTSWSAARSKNGAAGPIEKASLPLALLATALFLDGGIAAYRAPDGNFQSMSHVGFWVFGGLAALSVVFDLYLFWRGKLQPRQRTARHLWRMVTAYFLAATSLFLGQQDDVFPFMQGSPILLIPSLATLAYLVYWAMRVRFVRNWMGVPTTRKAT</sequence>
<keyword evidence="1" id="KW-1133">Transmembrane helix</keyword>
<dbReference type="AlphaFoldDB" id="A0A371B510"/>
<name>A0A371B510_9SPHN</name>
<dbReference type="OrthoDB" id="5653727at2"/>
<organism evidence="2 3">
    <name type="scientific">Sphingorhabdus pulchriflava</name>
    <dbReference type="NCBI Taxonomy" id="2292257"/>
    <lineage>
        <taxon>Bacteria</taxon>
        <taxon>Pseudomonadati</taxon>
        <taxon>Pseudomonadota</taxon>
        <taxon>Alphaproteobacteria</taxon>
        <taxon>Sphingomonadales</taxon>
        <taxon>Sphingomonadaceae</taxon>
        <taxon>Sphingorhabdus</taxon>
    </lineage>
</organism>
<keyword evidence="1" id="KW-0472">Membrane</keyword>
<comment type="caution">
    <text evidence="2">The sequence shown here is derived from an EMBL/GenBank/DDBJ whole genome shotgun (WGS) entry which is preliminary data.</text>
</comment>
<feature type="transmembrane region" description="Helical" evidence="1">
    <location>
        <begin position="197"/>
        <end position="216"/>
    </location>
</feature>
<feature type="transmembrane region" description="Helical" evidence="1">
    <location>
        <begin position="167"/>
        <end position="185"/>
    </location>
</feature>
<dbReference type="RefSeq" id="WP_115549738.1">
    <property type="nucleotide sequence ID" value="NZ_QRGP01000002.1"/>
</dbReference>
<feature type="transmembrane region" description="Helical" evidence="1">
    <location>
        <begin position="69"/>
        <end position="88"/>
    </location>
</feature>
<gene>
    <name evidence="2" type="ORF">DXH95_11790</name>
</gene>
<keyword evidence="3" id="KW-1185">Reference proteome</keyword>
<evidence type="ECO:0000313" key="2">
    <source>
        <dbReference type="EMBL" id="RDV02634.1"/>
    </source>
</evidence>
<feature type="transmembrane region" description="Helical" evidence="1">
    <location>
        <begin position="6"/>
        <end position="30"/>
    </location>
</feature>
<accession>A0A371B510</accession>
<feature type="transmembrane region" description="Helical" evidence="1">
    <location>
        <begin position="133"/>
        <end position="155"/>
    </location>
</feature>
<dbReference type="EMBL" id="QRGP01000002">
    <property type="protein sequence ID" value="RDV02634.1"/>
    <property type="molecule type" value="Genomic_DNA"/>
</dbReference>
<evidence type="ECO:0008006" key="4">
    <source>
        <dbReference type="Google" id="ProtNLM"/>
    </source>
</evidence>